<feature type="compositionally biased region" description="Polar residues" evidence="3">
    <location>
        <begin position="1"/>
        <end position="15"/>
    </location>
</feature>
<comment type="caution">
    <text evidence="5">The sequence shown here is derived from an EMBL/GenBank/DDBJ whole genome shotgun (WGS) entry which is preliminary data.</text>
</comment>
<dbReference type="GO" id="GO:0003723">
    <property type="term" value="F:RNA binding"/>
    <property type="evidence" value="ECO:0007669"/>
    <property type="project" value="UniProtKB-UniRule"/>
</dbReference>
<feature type="domain" description="RRM" evidence="4">
    <location>
        <begin position="80"/>
        <end position="159"/>
    </location>
</feature>
<evidence type="ECO:0000256" key="1">
    <source>
        <dbReference type="ARBA" id="ARBA00022884"/>
    </source>
</evidence>
<name>A0A9W4J8W1_9EURO</name>
<accession>A0A9W4J8W1</accession>
<organism evidence="5 6">
    <name type="scientific">Penicillium salamii</name>
    <dbReference type="NCBI Taxonomy" id="1612424"/>
    <lineage>
        <taxon>Eukaryota</taxon>
        <taxon>Fungi</taxon>
        <taxon>Dikarya</taxon>
        <taxon>Ascomycota</taxon>
        <taxon>Pezizomycotina</taxon>
        <taxon>Eurotiomycetes</taxon>
        <taxon>Eurotiomycetidae</taxon>
        <taxon>Eurotiales</taxon>
        <taxon>Aspergillaceae</taxon>
        <taxon>Penicillium</taxon>
    </lineage>
</organism>
<dbReference type="PANTHER" id="PTHR21245">
    <property type="entry name" value="HETEROGENEOUS NUCLEAR RIBONUCLEOPROTEIN"/>
    <property type="match status" value="1"/>
</dbReference>
<gene>
    <name evidence="5" type="ORF">PSALAMII_LOCUS6103</name>
</gene>
<dbReference type="SMART" id="SM00360">
    <property type="entry name" value="RRM"/>
    <property type="match status" value="2"/>
</dbReference>
<dbReference type="Proteomes" id="UP001152592">
    <property type="component" value="Unassembled WGS sequence"/>
</dbReference>
<dbReference type="InterPro" id="IPR035979">
    <property type="entry name" value="RBD_domain_sf"/>
</dbReference>
<feature type="region of interest" description="Disordered" evidence="3">
    <location>
        <begin position="1"/>
        <end position="72"/>
    </location>
</feature>
<dbReference type="Pfam" id="PF00076">
    <property type="entry name" value="RRM_1"/>
    <property type="match status" value="1"/>
</dbReference>
<protein>
    <recommendedName>
        <fullName evidence="4">RRM domain-containing protein</fullName>
    </recommendedName>
</protein>
<evidence type="ECO:0000256" key="3">
    <source>
        <dbReference type="SAM" id="MobiDB-lite"/>
    </source>
</evidence>
<reference evidence="5" key="1">
    <citation type="submission" date="2021-07" db="EMBL/GenBank/DDBJ databases">
        <authorList>
            <person name="Branca A.L. A."/>
        </authorList>
    </citation>
    <scope>NUCLEOTIDE SEQUENCE</scope>
</reference>
<evidence type="ECO:0000313" key="6">
    <source>
        <dbReference type="Proteomes" id="UP001152592"/>
    </source>
</evidence>
<dbReference type="PROSITE" id="PS50102">
    <property type="entry name" value="RRM"/>
    <property type="match status" value="2"/>
</dbReference>
<dbReference type="CDD" id="cd00590">
    <property type="entry name" value="RRM_SF"/>
    <property type="match status" value="1"/>
</dbReference>
<dbReference type="OrthoDB" id="272703at2759"/>
<dbReference type="EMBL" id="CAJVPD010000238">
    <property type="protein sequence ID" value="CAG8384624.1"/>
    <property type="molecule type" value="Genomic_DNA"/>
</dbReference>
<sequence length="286" mass="31570">MADQETPSSAEQQTPTKPPFQNVRTDGRAFASPNWRTKGSPAAPSADASPARSPNPNLNTSRAAFSRPGAHVSQAISDGRRLYVGNMPYTAKTEDVEAIFMAAQMPIERIDIAIDPFTGRNPSYCFVDLQHKDHAERAMAELDGVNMLGRPLKIKPGVAKSQERIDNPPSPFKVGGWREQEKPSFAKINSDSSSRVYVGGLPRLTDHEIVQSNVEAFFNDFKVENVSKLFTPHPAKRFEPGEHYYLFVDVGSSEEAHRAMNTLNKQVGPWGAPLRVQHARGSKTTE</sequence>
<dbReference type="InterPro" id="IPR000504">
    <property type="entry name" value="RRM_dom"/>
</dbReference>
<feature type="compositionally biased region" description="Low complexity" evidence="3">
    <location>
        <begin position="40"/>
        <end position="56"/>
    </location>
</feature>
<keyword evidence="1 2" id="KW-0694">RNA-binding</keyword>
<dbReference type="AlphaFoldDB" id="A0A9W4J8W1"/>
<evidence type="ECO:0000259" key="4">
    <source>
        <dbReference type="PROSITE" id="PS50102"/>
    </source>
</evidence>
<proteinExistence type="predicted"/>
<dbReference type="SUPFAM" id="SSF54928">
    <property type="entry name" value="RNA-binding domain, RBD"/>
    <property type="match status" value="1"/>
</dbReference>
<dbReference type="Gene3D" id="3.30.70.330">
    <property type="match status" value="2"/>
</dbReference>
<feature type="domain" description="RRM" evidence="4">
    <location>
        <begin position="194"/>
        <end position="281"/>
    </location>
</feature>
<evidence type="ECO:0000313" key="5">
    <source>
        <dbReference type="EMBL" id="CAG8384624.1"/>
    </source>
</evidence>
<evidence type="ECO:0000256" key="2">
    <source>
        <dbReference type="PROSITE-ProRule" id="PRU00176"/>
    </source>
</evidence>
<dbReference type="InterPro" id="IPR012677">
    <property type="entry name" value="Nucleotide-bd_a/b_plait_sf"/>
</dbReference>